<dbReference type="Proteomes" id="UP000298458">
    <property type="component" value="Unassembled WGS sequence"/>
</dbReference>
<dbReference type="OrthoDB" id="329718at2"/>
<evidence type="ECO:0000313" key="3">
    <source>
        <dbReference type="Proteomes" id="UP000298458"/>
    </source>
</evidence>
<dbReference type="Pfam" id="PF07238">
    <property type="entry name" value="PilZ"/>
    <property type="match status" value="1"/>
</dbReference>
<dbReference type="GO" id="GO:0035438">
    <property type="term" value="F:cyclic-di-GMP binding"/>
    <property type="evidence" value="ECO:0007669"/>
    <property type="project" value="InterPro"/>
</dbReference>
<dbReference type="EMBL" id="RQET01000004">
    <property type="protein sequence ID" value="TGK12378.1"/>
    <property type="molecule type" value="Genomic_DNA"/>
</dbReference>
<accession>A0A4R9GI07</accession>
<evidence type="ECO:0000313" key="2">
    <source>
        <dbReference type="EMBL" id="TGK12378.1"/>
    </source>
</evidence>
<feature type="domain" description="PilZ" evidence="1">
    <location>
        <begin position="2"/>
        <end position="105"/>
    </location>
</feature>
<evidence type="ECO:0000259" key="1">
    <source>
        <dbReference type="Pfam" id="PF07238"/>
    </source>
</evidence>
<dbReference type="InterPro" id="IPR009875">
    <property type="entry name" value="PilZ_domain"/>
</dbReference>
<dbReference type="RefSeq" id="WP_135767776.1">
    <property type="nucleotide sequence ID" value="NZ_RQET01000004.1"/>
</dbReference>
<keyword evidence="3" id="KW-1185">Reference proteome</keyword>
<protein>
    <submittedName>
        <fullName evidence="2">PilZ domain-containing protein</fullName>
    </submittedName>
</protein>
<gene>
    <name evidence="2" type="ORF">EHO60_09010</name>
</gene>
<name>A0A4R9GI07_9LEPT</name>
<reference evidence="2" key="1">
    <citation type="journal article" date="2019" name="PLoS Negl. Trop. Dis.">
        <title>Revisiting the worldwide diversity of Leptospira species in the environment.</title>
        <authorList>
            <person name="Vincent A.T."/>
            <person name="Schiettekatte O."/>
            <person name="Bourhy P."/>
            <person name="Veyrier F.J."/>
            <person name="Picardeau M."/>
        </authorList>
    </citation>
    <scope>NUCLEOTIDE SEQUENCE [LARGE SCALE GENOMIC DNA]</scope>
    <source>
        <strain evidence="2">SSW15</strain>
    </source>
</reference>
<dbReference type="AlphaFoldDB" id="A0A4R9GI07"/>
<organism evidence="2 3">
    <name type="scientific">Leptospira fletcheri</name>
    <dbReference type="NCBI Taxonomy" id="2484981"/>
    <lineage>
        <taxon>Bacteria</taxon>
        <taxon>Pseudomonadati</taxon>
        <taxon>Spirochaetota</taxon>
        <taxon>Spirochaetia</taxon>
        <taxon>Leptospirales</taxon>
        <taxon>Leptospiraceae</taxon>
        <taxon>Leptospira</taxon>
    </lineage>
</organism>
<proteinExistence type="predicted"/>
<sequence length="119" mass="13554">MERRKADRYFSEEISKFKVRAKIAEIGVNGYIFDISELGVGIVGQMSDEKGIFIGTNISGYIMSPDEKRKFHFEGSIVRKELISHNEIEKLLIGIRFSVKISLPDYLTMFAMPVGFIVD</sequence>
<comment type="caution">
    <text evidence="2">The sequence shown here is derived from an EMBL/GenBank/DDBJ whole genome shotgun (WGS) entry which is preliminary data.</text>
</comment>